<sequence>MNSKMRSLSLVAALLSGTMSCFALAADAPPIGKYYELTIDGTTYKAAASKPFTMHIGGSTINLAIRDLPSEFYAGDAAFQYPSTFAYSHQADKQVDVWMVQGHPAQATLHRDLNIGFNATVFAATLRTNLGKSATAPTPLEWKTAKANFKGLRQQGKDVSGANIVQEIFDLGKNKVFWLQDHPNADGTASAEFIEMKRLLGDSFVLKGN</sequence>
<accession>A0A411HJT7</accession>
<evidence type="ECO:0000313" key="3">
    <source>
        <dbReference type="Proteomes" id="UP000291562"/>
    </source>
</evidence>
<evidence type="ECO:0000313" key="2">
    <source>
        <dbReference type="EMBL" id="QBB70664.1"/>
    </source>
</evidence>
<dbReference type="RefSeq" id="WP_129832921.1">
    <property type="nucleotide sequence ID" value="NZ_CP035704.1"/>
</dbReference>
<dbReference type="KEGG" id="xbc:ELE36_09965"/>
<keyword evidence="3" id="KW-1185">Reference proteome</keyword>
<reference evidence="2 3" key="1">
    <citation type="submission" date="2019-01" db="EMBL/GenBank/DDBJ databases">
        <title>Pseudolysobacter antarctica gen. nov., sp. nov., isolated from Fildes Peninsula, Antarctica.</title>
        <authorList>
            <person name="Wei Z."/>
            <person name="Peng F."/>
        </authorList>
    </citation>
    <scope>NUCLEOTIDE SEQUENCE [LARGE SCALE GENOMIC DNA]</scope>
    <source>
        <strain evidence="2 3">AQ6-296</strain>
    </source>
</reference>
<evidence type="ECO:0000256" key="1">
    <source>
        <dbReference type="SAM" id="SignalP"/>
    </source>
</evidence>
<proteinExistence type="predicted"/>
<feature type="chain" id="PRO_5019297253" evidence="1">
    <location>
        <begin position="26"/>
        <end position="209"/>
    </location>
</feature>
<name>A0A411HJT7_9GAMM</name>
<keyword evidence="1" id="KW-0732">Signal</keyword>
<dbReference type="PROSITE" id="PS51257">
    <property type="entry name" value="PROKAR_LIPOPROTEIN"/>
    <property type="match status" value="1"/>
</dbReference>
<protein>
    <submittedName>
        <fullName evidence="2">Uncharacterized protein</fullName>
    </submittedName>
</protein>
<dbReference type="Proteomes" id="UP000291562">
    <property type="component" value="Chromosome"/>
</dbReference>
<dbReference type="EMBL" id="CP035704">
    <property type="protein sequence ID" value="QBB70664.1"/>
    <property type="molecule type" value="Genomic_DNA"/>
</dbReference>
<organism evidence="2 3">
    <name type="scientific">Pseudolysobacter antarcticus</name>
    <dbReference type="NCBI Taxonomy" id="2511995"/>
    <lineage>
        <taxon>Bacteria</taxon>
        <taxon>Pseudomonadati</taxon>
        <taxon>Pseudomonadota</taxon>
        <taxon>Gammaproteobacteria</taxon>
        <taxon>Lysobacterales</taxon>
        <taxon>Rhodanobacteraceae</taxon>
        <taxon>Pseudolysobacter</taxon>
    </lineage>
</organism>
<feature type="signal peptide" evidence="1">
    <location>
        <begin position="1"/>
        <end position="25"/>
    </location>
</feature>
<gene>
    <name evidence="2" type="ORF">ELE36_09965</name>
</gene>
<dbReference type="AlphaFoldDB" id="A0A411HJT7"/>